<feature type="domain" description="HTH araC/xylS-type" evidence="11">
    <location>
        <begin position="429"/>
        <end position="527"/>
    </location>
</feature>
<keyword evidence="7" id="KW-0238">DNA-binding</keyword>
<feature type="domain" description="Response regulatory" evidence="12">
    <location>
        <begin position="3"/>
        <end position="120"/>
    </location>
</feature>
<dbReference type="InterPro" id="IPR001789">
    <property type="entry name" value="Sig_transdc_resp-reg_receiver"/>
</dbReference>
<protein>
    <recommendedName>
        <fullName evidence="2">Stage 0 sporulation protein A homolog</fullName>
    </recommendedName>
</protein>
<evidence type="ECO:0000256" key="2">
    <source>
        <dbReference type="ARBA" id="ARBA00018672"/>
    </source>
</evidence>
<dbReference type="SUPFAM" id="SSF46689">
    <property type="entry name" value="Homeodomain-like"/>
    <property type="match status" value="2"/>
</dbReference>
<gene>
    <name evidence="13" type="ORF">H8Z76_08170</name>
</gene>
<dbReference type="Pfam" id="PF00072">
    <property type="entry name" value="Response_reg"/>
    <property type="match status" value="1"/>
</dbReference>
<accession>A0ABR7IAN8</accession>
<evidence type="ECO:0000256" key="4">
    <source>
        <dbReference type="ARBA" id="ARBA00022553"/>
    </source>
</evidence>
<keyword evidence="4 10" id="KW-0597">Phosphoprotein</keyword>
<dbReference type="PROSITE" id="PS50110">
    <property type="entry name" value="RESPONSE_REGULATORY"/>
    <property type="match status" value="1"/>
</dbReference>
<dbReference type="Gene3D" id="1.10.10.60">
    <property type="entry name" value="Homeodomain-like"/>
    <property type="match status" value="2"/>
</dbReference>
<dbReference type="CDD" id="cd17536">
    <property type="entry name" value="REC_YesN-like"/>
    <property type="match status" value="1"/>
</dbReference>
<evidence type="ECO:0000256" key="5">
    <source>
        <dbReference type="ARBA" id="ARBA00023012"/>
    </source>
</evidence>
<keyword evidence="3" id="KW-0963">Cytoplasm</keyword>
<organism evidence="13 14">
    <name type="scientific">Roseburia yibonii</name>
    <dbReference type="NCBI Taxonomy" id="2763063"/>
    <lineage>
        <taxon>Bacteria</taxon>
        <taxon>Bacillati</taxon>
        <taxon>Bacillota</taxon>
        <taxon>Clostridia</taxon>
        <taxon>Lachnospirales</taxon>
        <taxon>Lachnospiraceae</taxon>
        <taxon>Roseburia</taxon>
    </lineage>
</organism>
<dbReference type="Gene3D" id="3.40.50.2300">
    <property type="match status" value="1"/>
</dbReference>
<evidence type="ECO:0000256" key="1">
    <source>
        <dbReference type="ARBA" id="ARBA00004496"/>
    </source>
</evidence>
<dbReference type="Pfam" id="PF12833">
    <property type="entry name" value="HTH_18"/>
    <property type="match status" value="1"/>
</dbReference>
<keyword evidence="8" id="KW-0804">Transcription</keyword>
<keyword evidence="14" id="KW-1185">Reference proteome</keyword>
<evidence type="ECO:0000256" key="8">
    <source>
        <dbReference type="ARBA" id="ARBA00023163"/>
    </source>
</evidence>
<comment type="subcellular location">
    <subcellularLocation>
        <location evidence="1">Cytoplasm</location>
    </subcellularLocation>
</comment>
<sequence length="529" mass="60282">MIKVVIADDEARICQLIKVLVDWDALGMEIAGIASNGIEALMMVRKERPDILITDIRMPGASGIDLIKQARSICPSICMIIISGYAHFEYAKTALAYGVKDYLLKPINQKELMASLQKVAAEICLEQEQKEADASMAEERTNDRKRLRNVLIQDLLSGQVKASTEEEMEAQYHFSAKNGVCQAFALRLDHEAKEEKDRPEELVWKRTEKIIKSGLERFSEEWILYWHDCFLYGVMNYDARQVEEVRKMMRDCLNQLEAAKHLIGVRVFSLGLGGSKKTSPELQASMEEALLAVQERFLCGSGILLENIEHTPVLYEQRLLDKYTRRIGHALEILNIEEMKQAVHELFQAAVDTPNVHGFELFELVCAAGNIFVMQLDVKEKEKLMKNLKENCDAALNAEELFQKLEQFEEAQILKILKVREADSARPVRKAKCYIKNHYGEQITLEEVSAEVGLSTAYFSVLFKKETEVGFAKYLMNVRMEQAKTLLRETNLPVAGICKKVGYNDLKHFTHTFEKLAGVKPAVYRKLYG</sequence>
<comment type="caution">
    <text evidence="13">The sequence shown here is derived from an EMBL/GenBank/DDBJ whole genome shotgun (WGS) entry which is preliminary data.</text>
</comment>
<comment type="function">
    <text evidence="9">May play the central regulatory role in sporulation. It may be an element of the effector pathway responsible for the activation of sporulation genes in response to nutritional stress. Spo0A may act in concert with spo0H (a sigma factor) to control the expression of some genes that are critical to the sporulation process.</text>
</comment>
<dbReference type="PROSITE" id="PS01124">
    <property type="entry name" value="HTH_ARAC_FAMILY_2"/>
    <property type="match status" value="1"/>
</dbReference>
<dbReference type="InterPro" id="IPR051552">
    <property type="entry name" value="HptR"/>
</dbReference>
<dbReference type="Proteomes" id="UP000621540">
    <property type="component" value="Unassembled WGS sequence"/>
</dbReference>
<evidence type="ECO:0000313" key="13">
    <source>
        <dbReference type="EMBL" id="MBC5754001.1"/>
    </source>
</evidence>
<dbReference type="EMBL" id="JACOQH010000005">
    <property type="protein sequence ID" value="MBC5754001.1"/>
    <property type="molecule type" value="Genomic_DNA"/>
</dbReference>
<keyword evidence="5" id="KW-0902">Two-component regulatory system</keyword>
<dbReference type="SUPFAM" id="SSF52172">
    <property type="entry name" value="CheY-like"/>
    <property type="match status" value="1"/>
</dbReference>
<dbReference type="SMART" id="SM00448">
    <property type="entry name" value="REC"/>
    <property type="match status" value="1"/>
</dbReference>
<keyword evidence="6" id="KW-0805">Transcription regulation</keyword>
<evidence type="ECO:0000256" key="10">
    <source>
        <dbReference type="PROSITE-ProRule" id="PRU00169"/>
    </source>
</evidence>
<evidence type="ECO:0000256" key="9">
    <source>
        <dbReference type="ARBA" id="ARBA00024867"/>
    </source>
</evidence>
<dbReference type="InterPro" id="IPR018060">
    <property type="entry name" value="HTH_AraC"/>
</dbReference>
<proteinExistence type="predicted"/>
<evidence type="ECO:0000256" key="7">
    <source>
        <dbReference type="ARBA" id="ARBA00023125"/>
    </source>
</evidence>
<feature type="modified residue" description="4-aspartylphosphate" evidence="10">
    <location>
        <position position="55"/>
    </location>
</feature>
<evidence type="ECO:0000313" key="14">
    <source>
        <dbReference type="Proteomes" id="UP000621540"/>
    </source>
</evidence>
<dbReference type="RefSeq" id="WP_186982214.1">
    <property type="nucleotide sequence ID" value="NZ_JACOQH010000005.1"/>
</dbReference>
<evidence type="ECO:0000256" key="6">
    <source>
        <dbReference type="ARBA" id="ARBA00023015"/>
    </source>
</evidence>
<evidence type="ECO:0000259" key="12">
    <source>
        <dbReference type="PROSITE" id="PS50110"/>
    </source>
</evidence>
<dbReference type="InterPro" id="IPR009057">
    <property type="entry name" value="Homeodomain-like_sf"/>
</dbReference>
<reference evidence="13 14" key="1">
    <citation type="submission" date="2020-08" db="EMBL/GenBank/DDBJ databases">
        <title>Genome public.</title>
        <authorList>
            <person name="Liu C."/>
            <person name="Sun Q."/>
        </authorList>
    </citation>
    <scope>NUCLEOTIDE SEQUENCE [LARGE SCALE GENOMIC DNA]</scope>
    <source>
        <strain evidence="13 14">BX0805</strain>
    </source>
</reference>
<name>A0ABR7IAN8_9FIRM</name>
<evidence type="ECO:0000256" key="3">
    <source>
        <dbReference type="ARBA" id="ARBA00022490"/>
    </source>
</evidence>
<dbReference type="PANTHER" id="PTHR42713:SF3">
    <property type="entry name" value="TRANSCRIPTIONAL REGULATORY PROTEIN HPTR"/>
    <property type="match status" value="1"/>
</dbReference>
<evidence type="ECO:0000259" key="11">
    <source>
        <dbReference type="PROSITE" id="PS01124"/>
    </source>
</evidence>
<dbReference type="InterPro" id="IPR011006">
    <property type="entry name" value="CheY-like_superfamily"/>
</dbReference>
<dbReference type="PANTHER" id="PTHR42713">
    <property type="entry name" value="HISTIDINE KINASE-RELATED"/>
    <property type="match status" value="1"/>
</dbReference>
<dbReference type="SMART" id="SM00342">
    <property type="entry name" value="HTH_ARAC"/>
    <property type="match status" value="1"/>
</dbReference>